<evidence type="ECO:0000313" key="7">
    <source>
        <dbReference type="Proteomes" id="UP000276260"/>
    </source>
</evidence>
<dbReference type="NCBIfam" id="TIGR00714">
    <property type="entry name" value="hscB"/>
    <property type="match status" value="1"/>
</dbReference>
<dbReference type="SUPFAM" id="SSF47144">
    <property type="entry name" value="HSC20 (HSCB), C-terminal oligomerisation domain"/>
    <property type="match status" value="1"/>
</dbReference>
<comment type="caution">
    <text evidence="6">The sequence shown here is derived from an EMBL/GenBank/DDBJ whole genome shotgun (WGS) entry which is preliminary data.</text>
</comment>
<evidence type="ECO:0000256" key="1">
    <source>
        <dbReference type="ARBA" id="ARBA00010476"/>
    </source>
</evidence>
<dbReference type="InterPro" id="IPR004640">
    <property type="entry name" value="HscB"/>
</dbReference>
<dbReference type="InterPro" id="IPR036386">
    <property type="entry name" value="HscB_C_sf"/>
</dbReference>
<dbReference type="AlphaFoldDB" id="A0A3P3QKL1"/>
<keyword evidence="2 4" id="KW-0143">Chaperone</keyword>
<evidence type="ECO:0000256" key="2">
    <source>
        <dbReference type="ARBA" id="ARBA00023186"/>
    </source>
</evidence>
<dbReference type="SMART" id="SM00271">
    <property type="entry name" value="DnaJ"/>
    <property type="match status" value="1"/>
</dbReference>
<dbReference type="RefSeq" id="WP_046518637.1">
    <property type="nucleotide sequence ID" value="NZ_LAVS01000003.1"/>
</dbReference>
<comment type="function">
    <text evidence="3 4">Co-chaperone involved in the maturation of iron-sulfur cluster-containing proteins. Seems to help targeting proteins to be folded toward HscA.</text>
</comment>
<reference evidence="6 7" key="1">
    <citation type="submission" date="2018-11" db="EMBL/GenBank/DDBJ databases">
        <title>Draft genome analysis of Rheinheimera mesophila isolated from an industrial waste site.</title>
        <authorList>
            <person name="Yu Q."/>
            <person name="Qi Y."/>
            <person name="Zhang H."/>
            <person name="Lu Y."/>
            <person name="Pu J."/>
        </authorList>
    </citation>
    <scope>NUCLEOTIDE SEQUENCE [LARGE SCALE GENOMIC DNA]</scope>
    <source>
        <strain evidence="6 7">IITR13</strain>
    </source>
</reference>
<comment type="similarity">
    <text evidence="1 4">Belongs to the HscB family.</text>
</comment>
<dbReference type="PANTHER" id="PTHR14021:SF15">
    <property type="entry name" value="IRON-SULFUR CLUSTER CO-CHAPERONE PROTEIN HSCB"/>
    <property type="match status" value="1"/>
</dbReference>
<proteinExistence type="inferred from homology"/>
<evidence type="ECO:0000256" key="3">
    <source>
        <dbReference type="ARBA" id="ARBA00025596"/>
    </source>
</evidence>
<evidence type="ECO:0000259" key="5">
    <source>
        <dbReference type="PROSITE" id="PS50076"/>
    </source>
</evidence>
<dbReference type="GO" id="GO:0051259">
    <property type="term" value="P:protein complex oligomerization"/>
    <property type="evidence" value="ECO:0007669"/>
    <property type="project" value="InterPro"/>
</dbReference>
<dbReference type="GO" id="GO:0044571">
    <property type="term" value="P:[2Fe-2S] cluster assembly"/>
    <property type="evidence" value="ECO:0007669"/>
    <property type="project" value="InterPro"/>
</dbReference>
<name>A0A3P3QKL1_9GAMM</name>
<dbReference type="EMBL" id="RRCF01000002">
    <property type="protein sequence ID" value="RRJ21030.1"/>
    <property type="molecule type" value="Genomic_DNA"/>
</dbReference>
<evidence type="ECO:0000256" key="4">
    <source>
        <dbReference type="HAMAP-Rule" id="MF_00682"/>
    </source>
</evidence>
<dbReference type="GO" id="GO:0001671">
    <property type="term" value="F:ATPase activator activity"/>
    <property type="evidence" value="ECO:0007669"/>
    <property type="project" value="InterPro"/>
</dbReference>
<sequence>MNYFQLFHLPAQFELDLTELGTRYLELQRQFHPDKYAAGSERDKLMAVQQAANINDAYHSLKQPLLRAEHLLALRGLKISNEQRSFMEPAFLMQQMELRELLAEISDAADPDALIDEADQQIQQQKKALLRQLQSALDANTPEHDHQAADIIRKLKFFFKLQQELELLEQQTQD</sequence>
<dbReference type="PANTHER" id="PTHR14021">
    <property type="entry name" value="IRON-SULFUR CLUSTER CO-CHAPERONE PROTEIN HSCB"/>
    <property type="match status" value="1"/>
</dbReference>
<dbReference type="GO" id="GO:1990230">
    <property type="term" value="C:iron-sulfur cluster transfer complex"/>
    <property type="evidence" value="ECO:0007669"/>
    <property type="project" value="TreeGrafter"/>
</dbReference>
<dbReference type="Gene3D" id="1.10.287.110">
    <property type="entry name" value="DnaJ domain"/>
    <property type="match status" value="1"/>
</dbReference>
<dbReference type="OrthoDB" id="287587at2"/>
<dbReference type="SUPFAM" id="SSF46565">
    <property type="entry name" value="Chaperone J-domain"/>
    <property type="match status" value="1"/>
</dbReference>
<dbReference type="Pfam" id="PF07743">
    <property type="entry name" value="HSCB_C"/>
    <property type="match status" value="1"/>
</dbReference>
<dbReference type="InterPro" id="IPR036869">
    <property type="entry name" value="J_dom_sf"/>
</dbReference>
<dbReference type="Proteomes" id="UP000276260">
    <property type="component" value="Unassembled WGS sequence"/>
</dbReference>
<dbReference type="GO" id="GO:0006457">
    <property type="term" value="P:protein folding"/>
    <property type="evidence" value="ECO:0007669"/>
    <property type="project" value="UniProtKB-UniRule"/>
</dbReference>
<dbReference type="HAMAP" id="MF_00682">
    <property type="entry name" value="HscB"/>
    <property type="match status" value="1"/>
</dbReference>
<accession>A0A3P3QKL1</accession>
<feature type="domain" description="J" evidence="5">
    <location>
        <begin position="2"/>
        <end position="74"/>
    </location>
</feature>
<dbReference type="InterPro" id="IPR001623">
    <property type="entry name" value="DnaJ_domain"/>
</dbReference>
<dbReference type="Gene3D" id="1.20.1280.20">
    <property type="entry name" value="HscB, C-terminal domain"/>
    <property type="match status" value="1"/>
</dbReference>
<dbReference type="GO" id="GO:0051087">
    <property type="term" value="F:protein-folding chaperone binding"/>
    <property type="evidence" value="ECO:0007669"/>
    <property type="project" value="InterPro"/>
</dbReference>
<protein>
    <recommendedName>
        <fullName evidence="4">Co-chaperone protein HscB homolog</fullName>
    </recommendedName>
</protein>
<comment type="subunit">
    <text evidence="4">Interacts with HscA and stimulates its ATPase activity.</text>
</comment>
<evidence type="ECO:0000313" key="6">
    <source>
        <dbReference type="EMBL" id="RRJ21030.1"/>
    </source>
</evidence>
<dbReference type="InterPro" id="IPR009073">
    <property type="entry name" value="HscB_oligo_C"/>
</dbReference>
<gene>
    <name evidence="4 6" type="primary">hscB</name>
    <name evidence="6" type="ORF">EIK76_09085</name>
</gene>
<organism evidence="6 7">
    <name type="scientific">Rheinheimera mesophila</name>
    <dbReference type="NCBI Taxonomy" id="1547515"/>
    <lineage>
        <taxon>Bacteria</taxon>
        <taxon>Pseudomonadati</taxon>
        <taxon>Pseudomonadota</taxon>
        <taxon>Gammaproteobacteria</taxon>
        <taxon>Chromatiales</taxon>
        <taxon>Chromatiaceae</taxon>
        <taxon>Rheinheimera</taxon>
    </lineage>
</organism>
<dbReference type="PROSITE" id="PS50076">
    <property type="entry name" value="DNAJ_2"/>
    <property type="match status" value="1"/>
</dbReference>
<dbReference type="NCBIfam" id="NF003449">
    <property type="entry name" value="PRK05014.1"/>
    <property type="match status" value="1"/>
</dbReference>
<keyword evidence="7" id="KW-1185">Reference proteome</keyword>